<dbReference type="Proteomes" id="UP000054477">
    <property type="component" value="Unassembled WGS sequence"/>
</dbReference>
<feature type="region of interest" description="Disordered" evidence="1">
    <location>
        <begin position="19"/>
        <end position="57"/>
    </location>
</feature>
<reference evidence="2 3" key="1">
    <citation type="submission" date="2014-04" db="EMBL/GenBank/DDBJ databases">
        <authorList>
            <consortium name="DOE Joint Genome Institute"/>
            <person name="Kuo A."/>
            <person name="Kohler A."/>
            <person name="Nagy L.G."/>
            <person name="Floudas D."/>
            <person name="Copeland A."/>
            <person name="Barry K.W."/>
            <person name="Cichocki N."/>
            <person name="Veneault-Fourrey C."/>
            <person name="LaButti K."/>
            <person name="Lindquist E.A."/>
            <person name="Lipzen A."/>
            <person name="Lundell T."/>
            <person name="Morin E."/>
            <person name="Murat C."/>
            <person name="Sun H."/>
            <person name="Tunlid A."/>
            <person name="Henrissat B."/>
            <person name="Grigoriev I.V."/>
            <person name="Hibbett D.S."/>
            <person name="Martin F."/>
            <person name="Nordberg H.P."/>
            <person name="Cantor M.N."/>
            <person name="Hua S.X."/>
        </authorList>
    </citation>
    <scope>NUCLEOTIDE SEQUENCE [LARGE SCALE GENOMIC DNA]</scope>
    <source>
        <strain evidence="2 3">LaAM-08-1</strain>
    </source>
</reference>
<organism evidence="2 3">
    <name type="scientific">Laccaria amethystina LaAM-08-1</name>
    <dbReference type="NCBI Taxonomy" id="1095629"/>
    <lineage>
        <taxon>Eukaryota</taxon>
        <taxon>Fungi</taxon>
        <taxon>Dikarya</taxon>
        <taxon>Basidiomycota</taxon>
        <taxon>Agaricomycotina</taxon>
        <taxon>Agaricomycetes</taxon>
        <taxon>Agaricomycetidae</taxon>
        <taxon>Agaricales</taxon>
        <taxon>Agaricineae</taxon>
        <taxon>Hydnangiaceae</taxon>
        <taxon>Laccaria</taxon>
    </lineage>
</organism>
<gene>
    <name evidence="2" type="ORF">K443DRAFT_10109</name>
</gene>
<dbReference type="AlphaFoldDB" id="A0A0C9WWV8"/>
<name>A0A0C9WWV8_9AGAR</name>
<keyword evidence="3" id="KW-1185">Reference proteome</keyword>
<proteinExistence type="predicted"/>
<feature type="compositionally biased region" description="Basic and acidic residues" evidence="1">
    <location>
        <begin position="19"/>
        <end position="35"/>
    </location>
</feature>
<dbReference type="OrthoDB" id="10626757at2759"/>
<dbReference type="EMBL" id="KN838701">
    <property type="protein sequence ID" value="KIJ97115.1"/>
    <property type="molecule type" value="Genomic_DNA"/>
</dbReference>
<dbReference type="HOGENOM" id="CLU_2705175_0_0_1"/>
<accession>A0A0C9WWV8</accession>
<evidence type="ECO:0000313" key="2">
    <source>
        <dbReference type="EMBL" id="KIJ97115.1"/>
    </source>
</evidence>
<reference evidence="3" key="2">
    <citation type="submission" date="2015-01" db="EMBL/GenBank/DDBJ databases">
        <title>Evolutionary Origins and Diversification of the Mycorrhizal Mutualists.</title>
        <authorList>
            <consortium name="DOE Joint Genome Institute"/>
            <consortium name="Mycorrhizal Genomics Consortium"/>
            <person name="Kohler A."/>
            <person name="Kuo A."/>
            <person name="Nagy L.G."/>
            <person name="Floudas D."/>
            <person name="Copeland A."/>
            <person name="Barry K.W."/>
            <person name="Cichocki N."/>
            <person name="Veneault-Fourrey C."/>
            <person name="LaButti K."/>
            <person name="Lindquist E.A."/>
            <person name="Lipzen A."/>
            <person name="Lundell T."/>
            <person name="Morin E."/>
            <person name="Murat C."/>
            <person name="Riley R."/>
            <person name="Ohm R."/>
            <person name="Sun H."/>
            <person name="Tunlid A."/>
            <person name="Henrissat B."/>
            <person name="Grigoriev I.V."/>
            <person name="Hibbett D.S."/>
            <person name="Martin F."/>
        </authorList>
    </citation>
    <scope>NUCLEOTIDE SEQUENCE [LARGE SCALE GENOMIC DNA]</scope>
    <source>
        <strain evidence="3">LaAM-08-1</strain>
    </source>
</reference>
<evidence type="ECO:0000313" key="3">
    <source>
        <dbReference type="Proteomes" id="UP000054477"/>
    </source>
</evidence>
<sequence>MAGVEGECTVAGVKGTLKDEVEVEESKGGTHDPYHADSCNGLTDEHAPRGTQQNGDPQFREIMCALRGVDVAS</sequence>
<protein>
    <submittedName>
        <fullName evidence="2">Uncharacterized protein</fullName>
    </submittedName>
</protein>
<evidence type="ECO:0000256" key="1">
    <source>
        <dbReference type="SAM" id="MobiDB-lite"/>
    </source>
</evidence>